<name>A0A0D0CE64_9AGAR</name>
<keyword evidence="1" id="KW-0147">Chitin-binding</keyword>
<gene>
    <name evidence="5" type="ORF">GYMLUDRAFT_225571</name>
</gene>
<dbReference type="GO" id="GO:0008061">
    <property type="term" value="F:chitin binding"/>
    <property type="evidence" value="ECO:0007669"/>
    <property type="project" value="UniProtKB-KW"/>
</dbReference>
<keyword evidence="6" id="KW-1185">Reference proteome</keyword>
<proteinExistence type="predicted"/>
<dbReference type="AlphaFoldDB" id="A0A0D0CE64"/>
<dbReference type="CDD" id="cd00118">
    <property type="entry name" value="LysM"/>
    <property type="match status" value="2"/>
</dbReference>
<dbReference type="Gene3D" id="3.10.350.10">
    <property type="entry name" value="LysM domain"/>
    <property type="match status" value="2"/>
</dbReference>
<evidence type="ECO:0000259" key="4">
    <source>
        <dbReference type="PROSITE" id="PS51782"/>
    </source>
</evidence>
<organism evidence="5 6">
    <name type="scientific">Collybiopsis luxurians FD-317 M1</name>
    <dbReference type="NCBI Taxonomy" id="944289"/>
    <lineage>
        <taxon>Eukaryota</taxon>
        <taxon>Fungi</taxon>
        <taxon>Dikarya</taxon>
        <taxon>Basidiomycota</taxon>
        <taxon>Agaricomycotina</taxon>
        <taxon>Agaricomycetes</taxon>
        <taxon>Agaricomycetidae</taxon>
        <taxon>Agaricales</taxon>
        <taxon>Marasmiineae</taxon>
        <taxon>Omphalotaceae</taxon>
        <taxon>Collybiopsis</taxon>
        <taxon>Collybiopsis luxurians</taxon>
    </lineage>
</organism>
<feature type="domain" description="LysM" evidence="4">
    <location>
        <begin position="27"/>
        <end position="73"/>
    </location>
</feature>
<dbReference type="InterPro" id="IPR036779">
    <property type="entry name" value="LysM_dom_sf"/>
</dbReference>
<evidence type="ECO:0000256" key="3">
    <source>
        <dbReference type="SAM" id="SignalP"/>
    </source>
</evidence>
<accession>A0A0D0CE64</accession>
<dbReference type="Pfam" id="PF01476">
    <property type="entry name" value="LysM"/>
    <property type="match status" value="2"/>
</dbReference>
<keyword evidence="2" id="KW-0843">Virulence</keyword>
<feature type="chain" id="PRO_5002208301" evidence="3">
    <location>
        <begin position="22"/>
        <end position="130"/>
    </location>
</feature>
<keyword evidence="3" id="KW-0732">Signal</keyword>
<feature type="domain" description="LysM" evidence="4">
    <location>
        <begin position="83"/>
        <end position="129"/>
    </location>
</feature>
<dbReference type="PANTHER" id="PTHR34997:SF1">
    <property type="entry name" value="PEPTIDOGLYCAN-BINDING LYSIN DOMAIN"/>
    <property type="match status" value="1"/>
</dbReference>
<dbReference type="PANTHER" id="PTHR34997">
    <property type="entry name" value="AM15"/>
    <property type="match status" value="1"/>
</dbReference>
<sequence>MFARLSLFALVASLSALGTNAQTCNGQAYTVIQGDTCIAIADKLGITLAQLLGCNPQINAACSNLIPDEQLATPSTTCGPCITSYTVQPGDICVNIASEFGITLEELLCANPAINPGCTNLQINQVLCIV</sequence>
<dbReference type="PROSITE" id="PS51782">
    <property type="entry name" value="LYSM"/>
    <property type="match status" value="2"/>
</dbReference>
<reference evidence="5 6" key="1">
    <citation type="submission" date="2014-04" db="EMBL/GenBank/DDBJ databases">
        <title>Evolutionary Origins and Diversification of the Mycorrhizal Mutualists.</title>
        <authorList>
            <consortium name="DOE Joint Genome Institute"/>
            <consortium name="Mycorrhizal Genomics Consortium"/>
            <person name="Kohler A."/>
            <person name="Kuo A."/>
            <person name="Nagy L.G."/>
            <person name="Floudas D."/>
            <person name="Copeland A."/>
            <person name="Barry K.W."/>
            <person name="Cichocki N."/>
            <person name="Veneault-Fourrey C."/>
            <person name="LaButti K."/>
            <person name="Lindquist E.A."/>
            <person name="Lipzen A."/>
            <person name="Lundell T."/>
            <person name="Morin E."/>
            <person name="Murat C."/>
            <person name="Riley R."/>
            <person name="Ohm R."/>
            <person name="Sun H."/>
            <person name="Tunlid A."/>
            <person name="Henrissat B."/>
            <person name="Grigoriev I.V."/>
            <person name="Hibbett D.S."/>
            <person name="Martin F."/>
        </authorList>
    </citation>
    <scope>NUCLEOTIDE SEQUENCE [LARGE SCALE GENOMIC DNA]</scope>
    <source>
        <strain evidence="5 6">FD-317 M1</strain>
    </source>
</reference>
<feature type="signal peptide" evidence="3">
    <location>
        <begin position="1"/>
        <end position="21"/>
    </location>
</feature>
<evidence type="ECO:0000256" key="1">
    <source>
        <dbReference type="ARBA" id="ARBA00022669"/>
    </source>
</evidence>
<dbReference type="SMART" id="SM00257">
    <property type="entry name" value="LysM"/>
    <property type="match status" value="2"/>
</dbReference>
<dbReference type="InterPro" id="IPR052210">
    <property type="entry name" value="LysM1-like"/>
</dbReference>
<dbReference type="InterPro" id="IPR018392">
    <property type="entry name" value="LysM"/>
</dbReference>
<dbReference type="SUPFAM" id="SSF54106">
    <property type="entry name" value="LysM domain"/>
    <property type="match status" value="2"/>
</dbReference>
<dbReference type="HOGENOM" id="CLU_010591_6_1_1"/>
<dbReference type="EMBL" id="KN834773">
    <property type="protein sequence ID" value="KIK60809.1"/>
    <property type="molecule type" value="Genomic_DNA"/>
</dbReference>
<dbReference type="OrthoDB" id="5985073at2759"/>
<dbReference type="Proteomes" id="UP000053593">
    <property type="component" value="Unassembled WGS sequence"/>
</dbReference>
<protein>
    <submittedName>
        <fullName evidence="5">Carbohydrate-binding module family 50 protein</fullName>
    </submittedName>
</protein>
<evidence type="ECO:0000313" key="6">
    <source>
        <dbReference type="Proteomes" id="UP000053593"/>
    </source>
</evidence>
<evidence type="ECO:0000313" key="5">
    <source>
        <dbReference type="EMBL" id="KIK60809.1"/>
    </source>
</evidence>
<evidence type="ECO:0000256" key="2">
    <source>
        <dbReference type="ARBA" id="ARBA00023026"/>
    </source>
</evidence>